<dbReference type="Proteomes" id="UP000057181">
    <property type="component" value="Chromosome"/>
</dbReference>
<dbReference type="Pfam" id="PF21088">
    <property type="entry name" value="MS_channel_1st"/>
    <property type="match status" value="1"/>
</dbReference>
<evidence type="ECO:0000313" key="13">
    <source>
        <dbReference type="EMBL" id="GEO93284.1"/>
    </source>
</evidence>
<name>A0A0U3GN18_9MICC</name>
<comment type="similarity">
    <text evidence="2">Belongs to the MscS (TC 1.A.23) family.</text>
</comment>
<dbReference type="SUPFAM" id="SSF50182">
    <property type="entry name" value="Sm-like ribonucleoproteins"/>
    <property type="match status" value="1"/>
</dbReference>
<evidence type="ECO:0000259" key="10">
    <source>
        <dbReference type="Pfam" id="PF21082"/>
    </source>
</evidence>
<dbReference type="InterPro" id="IPR049142">
    <property type="entry name" value="MS_channel_1st"/>
</dbReference>
<organism evidence="12 14">
    <name type="scientific">Kocuria flava</name>
    <dbReference type="NCBI Taxonomy" id="446860"/>
    <lineage>
        <taxon>Bacteria</taxon>
        <taxon>Bacillati</taxon>
        <taxon>Actinomycetota</taxon>
        <taxon>Actinomycetes</taxon>
        <taxon>Micrococcales</taxon>
        <taxon>Micrococcaceae</taxon>
        <taxon>Kocuria</taxon>
    </lineage>
</organism>
<keyword evidence="4 8" id="KW-0812">Transmembrane</keyword>
<dbReference type="RefSeq" id="WP_058859298.1">
    <property type="nucleotide sequence ID" value="NZ_BJZR01000100.1"/>
</dbReference>
<dbReference type="Pfam" id="PF00924">
    <property type="entry name" value="MS_channel_2nd"/>
    <property type="match status" value="1"/>
</dbReference>
<dbReference type="SUPFAM" id="SSF82689">
    <property type="entry name" value="Mechanosensitive channel protein MscS (YggB), C-terminal domain"/>
    <property type="match status" value="1"/>
</dbReference>
<dbReference type="SUPFAM" id="SSF82861">
    <property type="entry name" value="Mechanosensitive channel protein MscS (YggB), transmembrane region"/>
    <property type="match status" value="1"/>
</dbReference>
<feature type="transmembrane region" description="Helical" evidence="8">
    <location>
        <begin position="35"/>
        <end position="55"/>
    </location>
</feature>
<evidence type="ECO:0000259" key="9">
    <source>
        <dbReference type="Pfam" id="PF00924"/>
    </source>
</evidence>
<evidence type="ECO:0000313" key="12">
    <source>
        <dbReference type="EMBL" id="ALU40611.1"/>
    </source>
</evidence>
<evidence type="ECO:0000256" key="3">
    <source>
        <dbReference type="ARBA" id="ARBA00022475"/>
    </source>
</evidence>
<keyword evidence="6 8" id="KW-0472">Membrane</keyword>
<evidence type="ECO:0000313" key="14">
    <source>
        <dbReference type="Proteomes" id="UP000057181"/>
    </source>
</evidence>
<reference evidence="12 14" key="1">
    <citation type="submission" date="2015-11" db="EMBL/GenBank/DDBJ databases">
        <title>Complete Genome Sequence of Kocuria flava strain HO-9041.</title>
        <authorList>
            <person name="Zhou M."/>
            <person name="Dai J."/>
        </authorList>
    </citation>
    <scope>NUCLEOTIDE SEQUENCE [LARGE SCALE GENOMIC DNA]</scope>
    <source>
        <strain evidence="12 14">HO-9041</strain>
    </source>
</reference>
<dbReference type="Gene3D" id="3.30.70.100">
    <property type="match status" value="1"/>
</dbReference>
<evidence type="ECO:0000256" key="1">
    <source>
        <dbReference type="ARBA" id="ARBA00004651"/>
    </source>
</evidence>
<feature type="transmembrane region" description="Helical" evidence="8">
    <location>
        <begin position="99"/>
        <end position="121"/>
    </location>
</feature>
<evidence type="ECO:0000259" key="11">
    <source>
        <dbReference type="Pfam" id="PF21088"/>
    </source>
</evidence>
<keyword evidence="5 8" id="KW-1133">Transmembrane helix</keyword>
<reference evidence="13 15" key="2">
    <citation type="submission" date="2019-07" db="EMBL/GenBank/DDBJ databases">
        <title>Whole genome shotgun sequence of Kocuria flava NBRC 107626.</title>
        <authorList>
            <person name="Hosoyama A."/>
            <person name="Uohara A."/>
            <person name="Ohji S."/>
            <person name="Ichikawa N."/>
        </authorList>
    </citation>
    <scope>NUCLEOTIDE SEQUENCE [LARGE SCALE GENOMIC DNA]</scope>
    <source>
        <strain evidence="13 15">NBRC 107626</strain>
    </source>
</reference>
<dbReference type="InterPro" id="IPR049278">
    <property type="entry name" value="MS_channel_C"/>
</dbReference>
<dbReference type="InterPro" id="IPR011066">
    <property type="entry name" value="MscS_channel_C_sf"/>
</dbReference>
<dbReference type="KEGG" id="kfv:AS188_13635"/>
<dbReference type="InterPro" id="IPR011014">
    <property type="entry name" value="MscS_channel_TM-2"/>
</dbReference>
<dbReference type="STRING" id="446860.AS188_13635"/>
<dbReference type="Gene3D" id="2.30.30.60">
    <property type="match status" value="1"/>
</dbReference>
<evidence type="ECO:0000256" key="8">
    <source>
        <dbReference type="SAM" id="Phobius"/>
    </source>
</evidence>
<comment type="subcellular location">
    <subcellularLocation>
        <location evidence="1">Cell membrane</location>
        <topology evidence="1">Multi-pass membrane protein</topology>
    </subcellularLocation>
</comment>
<dbReference type="GO" id="GO:0005886">
    <property type="term" value="C:plasma membrane"/>
    <property type="evidence" value="ECO:0007669"/>
    <property type="project" value="UniProtKB-SubCell"/>
</dbReference>
<feature type="domain" description="Mechanosensitive ion channel transmembrane helices 2/3" evidence="11">
    <location>
        <begin position="107"/>
        <end position="146"/>
    </location>
</feature>
<accession>A0A0U3GN18</accession>
<evidence type="ECO:0000256" key="2">
    <source>
        <dbReference type="ARBA" id="ARBA00008017"/>
    </source>
</evidence>
<dbReference type="GO" id="GO:0008381">
    <property type="term" value="F:mechanosensitive monoatomic ion channel activity"/>
    <property type="evidence" value="ECO:0007669"/>
    <property type="project" value="InterPro"/>
</dbReference>
<dbReference type="InterPro" id="IPR006685">
    <property type="entry name" value="MscS_channel_2nd"/>
</dbReference>
<protein>
    <submittedName>
        <fullName evidence="12">Mechanosensitive ion channel protein MscS</fullName>
    </submittedName>
</protein>
<keyword evidence="3" id="KW-1003">Cell membrane</keyword>
<dbReference type="Proteomes" id="UP000321155">
    <property type="component" value="Unassembled WGS sequence"/>
</dbReference>
<dbReference type="EMBL" id="BJZR01000100">
    <property type="protein sequence ID" value="GEO93284.1"/>
    <property type="molecule type" value="Genomic_DNA"/>
</dbReference>
<dbReference type="PANTHER" id="PTHR30460">
    <property type="entry name" value="MODERATE CONDUCTANCE MECHANOSENSITIVE CHANNEL YBIO"/>
    <property type="match status" value="1"/>
</dbReference>
<keyword evidence="15" id="KW-1185">Reference proteome</keyword>
<proteinExistence type="inferred from homology"/>
<feature type="region of interest" description="Disordered" evidence="7">
    <location>
        <begin position="314"/>
        <end position="343"/>
    </location>
</feature>
<dbReference type="EMBL" id="CP013254">
    <property type="protein sequence ID" value="ALU40611.1"/>
    <property type="molecule type" value="Genomic_DNA"/>
</dbReference>
<evidence type="ECO:0000313" key="15">
    <source>
        <dbReference type="Proteomes" id="UP000321155"/>
    </source>
</evidence>
<evidence type="ECO:0000256" key="7">
    <source>
        <dbReference type="SAM" id="MobiDB-lite"/>
    </source>
</evidence>
<dbReference type="Pfam" id="PF21082">
    <property type="entry name" value="MS_channel_3rd"/>
    <property type="match status" value="1"/>
</dbReference>
<dbReference type="InterPro" id="IPR045276">
    <property type="entry name" value="YbiO_bact"/>
</dbReference>
<feature type="domain" description="Mechanosensitive ion channel MscS C-terminal" evidence="10">
    <location>
        <begin position="219"/>
        <end position="305"/>
    </location>
</feature>
<dbReference type="Gene3D" id="1.10.287.1260">
    <property type="match status" value="1"/>
</dbReference>
<dbReference type="AlphaFoldDB" id="A0A0U3GN18"/>
<dbReference type="InterPro" id="IPR010920">
    <property type="entry name" value="LSM_dom_sf"/>
</dbReference>
<evidence type="ECO:0000256" key="6">
    <source>
        <dbReference type="ARBA" id="ARBA00023136"/>
    </source>
</evidence>
<sequence>MLSPVPSSLPAPALPSSPLAAAVDPLWEFWLDKPLRILVVLLGAVLLSAVVRLLIRRVTGGIARGTRSRIVRRLESGRPRWVEDAGLAGARQAQRARTIGSVLSSVSTVVIWAVALLMVVSELDYDIGPVLASAGIAGVALSFGAQSLVKDYLSGIFMVAEDQLGIGDVVDLGEATGTVESVGLRVTQVRGVDGTLWHVRNGEILRVGNQSQGWARCVLDLPVPYDTDVELLSELIVHEAALLRDDPKVGEYVTEDPEVWGVEAVTGESLTVRVAVRTVPLKQWDVARALRLRLKKMLDREGLHIPLVNQTVLRQDGAGPAGPPETGQLRPVRRDGGVPGSGA</sequence>
<feature type="domain" description="Mechanosensitive ion channel MscS" evidence="9">
    <location>
        <begin position="148"/>
        <end position="211"/>
    </location>
</feature>
<evidence type="ECO:0000256" key="4">
    <source>
        <dbReference type="ARBA" id="ARBA00022692"/>
    </source>
</evidence>
<dbReference type="OrthoDB" id="4638917at2"/>
<feature type="transmembrane region" description="Helical" evidence="8">
    <location>
        <begin position="127"/>
        <end position="149"/>
    </location>
</feature>
<evidence type="ECO:0000256" key="5">
    <source>
        <dbReference type="ARBA" id="ARBA00022989"/>
    </source>
</evidence>
<gene>
    <name evidence="12" type="ORF">AS188_13635</name>
    <name evidence="13" type="ORF">KFL01_25900</name>
</gene>
<dbReference type="InterPro" id="IPR023408">
    <property type="entry name" value="MscS_beta-dom_sf"/>
</dbReference>
<dbReference type="FunFam" id="2.30.30.60:FF:000001">
    <property type="entry name" value="MscS Mechanosensitive ion channel"/>
    <property type="match status" value="1"/>
</dbReference>
<dbReference type="PANTHER" id="PTHR30460:SF0">
    <property type="entry name" value="MODERATE CONDUCTANCE MECHANOSENSITIVE CHANNEL YBIO"/>
    <property type="match status" value="1"/>
</dbReference>